<accession>A0AAV9HHU8</accession>
<evidence type="ECO:0000256" key="1">
    <source>
        <dbReference type="ARBA" id="ARBA00023242"/>
    </source>
</evidence>
<protein>
    <recommendedName>
        <fullName evidence="2">Zn(2)-C6 fungal-type domain-containing protein</fullName>
    </recommendedName>
</protein>
<keyword evidence="4" id="KW-1185">Reference proteome</keyword>
<dbReference type="EMBL" id="MU865012">
    <property type="protein sequence ID" value="KAK4460436.1"/>
    <property type="molecule type" value="Genomic_DNA"/>
</dbReference>
<dbReference type="PROSITE" id="PS00463">
    <property type="entry name" value="ZN2_CY6_FUNGAL_1"/>
    <property type="match status" value="1"/>
</dbReference>
<dbReference type="GO" id="GO:0008270">
    <property type="term" value="F:zinc ion binding"/>
    <property type="evidence" value="ECO:0007669"/>
    <property type="project" value="InterPro"/>
</dbReference>
<feature type="domain" description="Zn(2)-C6 fungal-type" evidence="2">
    <location>
        <begin position="10"/>
        <end position="38"/>
    </location>
</feature>
<dbReference type="InterPro" id="IPR036864">
    <property type="entry name" value="Zn2-C6_fun-type_DNA-bd_sf"/>
</dbReference>
<dbReference type="GO" id="GO:0000981">
    <property type="term" value="F:DNA-binding transcription factor activity, RNA polymerase II-specific"/>
    <property type="evidence" value="ECO:0007669"/>
    <property type="project" value="InterPro"/>
</dbReference>
<dbReference type="SUPFAM" id="SSF57701">
    <property type="entry name" value="Zn2/Cys6 DNA-binding domain"/>
    <property type="match status" value="1"/>
</dbReference>
<dbReference type="PANTHER" id="PTHR38111">
    <property type="entry name" value="ZN(2)-C6 FUNGAL-TYPE DOMAIN-CONTAINING PROTEIN-RELATED"/>
    <property type="match status" value="1"/>
</dbReference>
<dbReference type="AlphaFoldDB" id="A0AAV9HHU8"/>
<dbReference type="Gene3D" id="4.10.240.10">
    <property type="entry name" value="Zn(2)-C6 fungal-type DNA-binding domain"/>
    <property type="match status" value="1"/>
</dbReference>
<gene>
    <name evidence="3" type="ORF">QBC42DRAFT_272353</name>
</gene>
<dbReference type="InterPro" id="IPR001138">
    <property type="entry name" value="Zn2Cys6_DnaBD"/>
</dbReference>
<sequence length="479" mass="53457">MVGVAGRSKACHTCRRRRKGCDYARPSCGQCLRLGLDCEGYERRTTFIHAGLTKPPESNGTHRSSVALPAALTRSAYKTKYMDIFWDLWLPGHSALDLSSTTEGSVSTVNWIINIYGQNIYHQSPLLERAVMALCLGTLGKRFGDRYMTEDGIKAYSAALGKMSTVLKNTKSETPPNDDVVAATRCLSMYEVFFGTDSTDQRAQALAWHRHRFGELAFLSVRKPESYVDGIAHQMFADGRFTCTVASLATRKDTVLSRPEWKTVPWSKNKKTPIDLLLDIFVDVPGLLQAYDALGAAFSSRQPNTRELQTKLLQRCTASLRQLHTWLQTSAQDWGWKAHLSDGKATAAHITAAHNMCVYWAVEMKVRSIAIDVSLLPLENAMARQMKQQYSVYFLQQCAAIVQTAPIFFAPSAGIAGFSLGVFPLIVSHMMLNVVESHAALEMQDEITRLMKESRQSGLAVGSFVDSLWECYRNNHCKF</sequence>
<reference evidence="3" key="1">
    <citation type="journal article" date="2023" name="Mol. Phylogenet. Evol.">
        <title>Genome-scale phylogeny and comparative genomics of the fungal order Sordariales.</title>
        <authorList>
            <person name="Hensen N."/>
            <person name="Bonometti L."/>
            <person name="Westerberg I."/>
            <person name="Brannstrom I.O."/>
            <person name="Guillou S."/>
            <person name="Cros-Aarteil S."/>
            <person name="Calhoun S."/>
            <person name="Haridas S."/>
            <person name="Kuo A."/>
            <person name="Mondo S."/>
            <person name="Pangilinan J."/>
            <person name="Riley R."/>
            <person name="LaButti K."/>
            <person name="Andreopoulos B."/>
            <person name="Lipzen A."/>
            <person name="Chen C."/>
            <person name="Yan M."/>
            <person name="Daum C."/>
            <person name="Ng V."/>
            <person name="Clum A."/>
            <person name="Steindorff A."/>
            <person name="Ohm R.A."/>
            <person name="Martin F."/>
            <person name="Silar P."/>
            <person name="Natvig D.O."/>
            <person name="Lalanne C."/>
            <person name="Gautier V."/>
            <person name="Ament-Velasquez S.L."/>
            <person name="Kruys A."/>
            <person name="Hutchinson M.I."/>
            <person name="Powell A.J."/>
            <person name="Barry K."/>
            <person name="Miller A.N."/>
            <person name="Grigoriev I.V."/>
            <person name="Debuchy R."/>
            <person name="Gladieux P."/>
            <person name="Hiltunen Thoren M."/>
            <person name="Johannesson H."/>
        </authorList>
    </citation>
    <scope>NUCLEOTIDE SEQUENCE</scope>
    <source>
        <strain evidence="3">PSN324</strain>
    </source>
</reference>
<dbReference type="InterPro" id="IPR053178">
    <property type="entry name" value="Osmoadaptation_assoc"/>
</dbReference>
<evidence type="ECO:0000313" key="3">
    <source>
        <dbReference type="EMBL" id="KAK4460436.1"/>
    </source>
</evidence>
<evidence type="ECO:0000259" key="2">
    <source>
        <dbReference type="PROSITE" id="PS50048"/>
    </source>
</evidence>
<organism evidence="3 4">
    <name type="scientific">Cladorrhinum samala</name>
    <dbReference type="NCBI Taxonomy" id="585594"/>
    <lineage>
        <taxon>Eukaryota</taxon>
        <taxon>Fungi</taxon>
        <taxon>Dikarya</taxon>
        <taxon>Ascomycota</taxon>
        <taxon>Pezizomycotina</taxon>
        <taxon>Sordariomycetes</taxon>
        <taxon>Sordariomycetidae</taxon>
        <taxon>Sordariales</taxon>
        <taxon>Podosporaceae</taxon>
        <taxon>Cladorrhinum</taxon>
    </lineage>
</organism>
<dbReference type="Proteomes" id="UP001321749">
    <property type="component" value="Unassembled WGS sequence"/>
</dbReference>
<evidence type="ECO:0000313" key="4">
    <source>
        <dbReference type="Proteomes" id="UP001321749"/>
    </source>
</evidence>
<dbReference type="SMART" id="SM00066">
    <property type="entry name" value="GAL4"/>
    <property type="match status" value="1"/>
</dbReference>
<dbReference type="PANTHER" id="PTHR38111:SF11">
    <property type="entry name" value="TRANSCRIPTION FACTOR DOMAIN-CONTAINING PROTEIN-RELATED"/>
    <property type="match status" value="1"/>
</dbReference>
<dbReference type="Pfam" id="PF00172">
    <property type="entry name" value="Zn_clus"/>
    <property type="match status" value="1"/>
</dbReference>
<proteinExistence type="predicted"/>
<dbReference type="PROSITE" id="PS50048">
    <property type="entry name" value="ZN2_CY6_FUNGAL_2"/>
    <property type="match status" value="1"/>
</dbReference>
<keyword evidence="1" id="KW-0539">Nucleus</keyword>
<comment type="caution">
    <text evidence="3">The sequence shown here is derived from an EMBL/GenBank/DDBJ whole genome shotgun (WGS) entry which is preliminary data.</text>
</comment>
<name>A0AAV9HHU8_9PEZI</name>
<reference evidence="3" key="2">
    <citation type="submission" date="2023-06" db="EMBL/GenBank/DDBJ databases">
        <authorList>
            <consortium name="Lawrence Berkeley National Laboratory"/>
            <person name="Mondo S.J."/>
            <person name="Hensen N."/>
            <person name="Bonometti L."/>
            <person name="Westerberg I."/>
            <person name="Brannstrom I.O."/>
            <person name="Guillou S."/>
            <person name="Cros-Aarteil S."/>
            <person name="Calhoun S."/>
            <person name="Haridas S."/>
            <person name="Kuo A."/>
            <person name="Pangilinan J."/>
            <person name="Riley R."/>
            <person name="Labutti K."/>
            <person name="Andreopoulos B."/>
            <person name="Lipzen A."/>
            <person name="Chen C."/>
            <person name="Yanf M."/>
            <person name="Daum C."/>
            <person name="Ng V."/>
            <person name="Clum A."/>
            <person name="Steindorff A."/>
            <person name="Ohm R."/>
            <person name="Martin F."/>
            <person name="Silar P."/>
            <person name="Natvig D."/>
            <person name="Lalanne C."/>
            <person name="Gautier V."/>
            <person name="Ament-Velasquez S.L."/>
            <person name="Kruys A."/>
            <person name="Hutchinson M.I."/>
            <person name="Powell A.J."/>
            <person name="Barry K."/>
            <person name="Miller A.N."/>
            <person name="Grigoriev I.V."/>
            <person name="Debuchy R."/>
            <person name="Gladieux P."/>
            <person name="Thoren M.H."/>
            <person name="Johannesson H."/>
        </authorList>
    </citation>
    <scope>NUCLEOTIDE SEQUENCE</scope>
    <source>
        <strain evidence="3">PSN324</strain>
    </source>
</reference>
<dbReference type="CDD" id="cd00067">
    <property type="entry name" value="GAL4"/>
    <property type="match status" value="1"/>
</dbReference>